<dbReference type="AlphaFoldDB" id="A0A151SWZ9"/>
<dbReference type="Gramene" id="C.cajan_14326.t">
    <property type="protein sequence ID" value="C.cajan_14326.t.cds1"/>
    <property type="gene ID" value="C.cajan_14326"/>
</dbReference>
<sequence>MHQCVDSINFEKICSTNSKKEAWDILHKAYGGADKVKEVKLQYLRRQYELLFMNDQESIVDYFDQIQALVNSMKSCNEKFTDQKIVDKVLRTLAPRFDHIVVAIEEFKDLETMKVEELHNSLEAHE</sequence>
<gene>
    <name evidence="1" type="ORF">KK1_014754</name>
</gene>
<proteinExistence type="predicted"/>
<accession>A0A151SWZ9</accession>
<dbReference type="Pfam" id="PF14223">
    <property type="entry name" value="Retrotran_gag_2"/>
    <property type="match status" value="1"/>
</dbReference>
<name>A0A151SWZ9_CAJCA</name>
<reference evidence="1 2" key="1">
    <citation type="journal article" date="2012" name="Nat. Biotechnol.">
        <title>Draft genome sequence of pigeonpea (Cajanus cajan), an orphan legume crop of resource-poor farmers.</title>
        <authorList>
            <person name="Varshney R.K."/>
            <person name="Chen W."/>
            <person name="Li Y."/>
            <person name="Bharti A.K."/>
            <person name="Saxena R.K."/>
            <person name="Schlueter J.A."/>
            <person name="Donoghue M.T."/>
            <person name="Azam S."/>
            <person name="Fan G."/>
            <person name="Whaley A.M."/>
            <person name="Farmer A.D."/>
            <person name="Sheridan J."/>
            <person name="Iwata A."/>
            <person name="Tuteja R."/>
            <person name="Penmetsa R.V."/>
            <person name="Wu W."/>
            <person name="Upadhyaya H.D."/>
            <person name="Yang S.P."/>
            <person name="Shah T."/>
            <person name="Saxena K.B."/>
            <person name="Michael T."/>
            <person name="McCombie W.R."/>
            <person name="Yang B."/>
            <person name="Zhang G."/>
            <person name="Yang H."/>
            <person name="Wang J."/>
            <person name="Spillane C."/>
            <person name="Cook D.R."/>
            <person name="May G.D."/>
            <person name="Xu X."/>
            <person name="Jackson S.A."/>
        </authorList>
    </citation>
    <scope>NUCLEOTIDE SEQUENCE [LARGE SCALE GENOMIC DNA]</scope>
    <source>
        <strain evidence="2">cv. Asha</strain>
    </source>
</reference>
<evidence type="ECO:0000313" key="1">
    <source>
        <dbReference type="EMBL" id="KYP59322.1"/>
    </source>
</evidence>
<dbReference type="PANTHER" id="PTHR35317">
    <property type="entry name" value="OS04G0629600 PROTEIN"/>
    <property type="match status" value="1"/>
</dbReference>
<dbReference type="EMBL" id="CM003612">
    <property type="protein sequence ID" value="KYP59322.1"/>
    <property type="molecule type" value="Genomic_DNA"/>
</dbReference>
<evidence type="ECO:0008006" key="3">
    <source>
        <dbReference type="Google" id="ProtNLM"/>
    </source>
</evidence>
<evidence type="ECO:0000313" key="2">
    <source>
        <dbReference type="Proteomes" id="UP000075243"/>
    </source>
</evidence>
<dbReference type="OMA" id="NSKKEAW"/>
<protein>
    <recommendedName>
        <fullName evidence="3">Retrovirus-related Pol polyprotein from transposon TNT 1-94</fullName>
    </recommendedName>
</protein>
<organism evidence="1 2">
    <name type="scientific">Cajanus cajan</name>
    <name type="common">Pigeon pea</name>
    <name type="synonym">Cajanus indicus</name>
    <dbReference type="NCBI Taxonomy" id="3821"/>
    <lineage>
        <taxon>Eukaryota</taxon>
        <taxon>Viridiplantae</taxon>
        <taxon>Streptophyta</taxon>
        <taxon>Embryophyta</taxon>
        <taxon>Tracheophyta</taxon>
        <taxon>Spermatophyta</taxon>
        <taxon>Magnoliopsida</taxon>
        <taxon>eudicotyledons</taxon>
        <taxon>Gunneridae</taxon>
        <taxon>Pentapetalae</taxon>
        <taxon>rosids</taxon>
        <taxon>fabids</taxon>
        <taxon>Fabales</taxon>
        <taxon>Fabaceae</taxon>
        <taxon>Papilionoideae</taxon>
        <taxon>50 kb inversion clade</taxon>
        <taxon>NPAAA clade</taxon>
        <taxon>indigoferoid/millettioid clade</taxon>
        <taxon>Phaseoleae</taxon>
        <taxon>Cajanus</taxon>
    </lineage>
</organism>
<dbReference type="PANTHER" id="PTHR35317:SF35">
    <property type="entry name" value="DUF4219 DOMAIN-CONTAINING PROTEIN"/>
    <property type="match status" value="1"/>
</dbReference>
<dbReference type="Proteomes" id="UP000075243">
    <property type="component" value="Chromosome 10"/>
</dbReference>
<keyword evidence="2" id="KW-1185">Reference proteome</keyword>